<accession>A0A068NTH7</accession>
<dbReference type="PANTHER" id="PTHR30258:SF2">
    <property type="entry name" value="COMG OPERON PROTEIN 1"/>
    <property type="match status" value="1"/>
</dbReference>
<dbReference type="SUPFAM" id="SSF52540">
    <property type="entry name" value="P-loop containing nucleoside triphosphate hydrolases"/>
    <property type="match status" value="1"/>
</dbReference>
<keyword evidence="2" id="KW-0547">Nucleotide-binding</keyword>
<dbReference type="Gene3D" id="3.40.50.300">
    <property type="entry name" value="P-loop containing nucleotide triphosphate hydrolases"/>
    <property type="match status" value="1"/>
</dbReference>
<dbReference type="CDD" id="cd01129">
    <property type="entry name" value="PulE-GspE-like"/>
    <property type="match status" value="1"/>
</dbReference>
<dbReference type="RefSeq" id="WP_025229209.1">
    <property type="nucleotide sequence ID" value="NZ_CP007139.1"/>
</dbReference>
<feature type="domain" description="Bacterial type II secretion system protein E" evidence="4">
    <location>
        <begin position="249"/>
        <end position="263"/>
    </location>
</feature>
<dbReference type="Gene3D" id="3.30.450.90">
    <property type="match status" value="1"/>
</dbReference>
<evidence type="ECO:0000256" key="2">
    <source>
        <dbReference type="ARBA" id="ARBA00022741"/>
    </source>
</evidence>
<dbReference type="InterPro" id="IPR001482">
    <property type="entry name" value="T2SS/T4SS_dom"/>
</dbReference>
<evidence type="ECO:0000256" key="1">
    <source>
        <dbReference type="ARBA" id="ARBA00006611"/>
    </source>
</evidence>
<evidence type="ECO:0000313" key="5">
    <source>
        <dbReference type="EMBL" id="AIE86858.1"/>
    </source>
</evidence>
<dbReference type="InterPro" id="IPR027417">
    <property type="entry name" value="P-loop_NTPase"/>
</dbReference>
<dbReference type="PROSITE" id="PS00662">
    <property type="entry name" value="T2SP_E"/>
    <property type="match status" value="1"/>
</dbReference>
<dbReference type="AlphaFoldDB" id="A0A068NTH7"/>
<evidence type="ECO:0000259" key="4">
    <source>
        <dbReference type="PROSITE" id="PS00662"/>
    </source>
</evidence>
<protein>
    <submittedName>
        <fullName evidence="5">Type IV-A pilus assembly ATPase PilB</fullName>
    </submittedName>
</protein>
<dbReference type="KEGG" id="fgi:OP10G_3490"/>
<dbReference type="EMBL" id="CP007139">
    <property type="protein sequence ID" value="AIE86858.1"/>
    <property type="molecule type" value="Genomic_DNA"/>
</dbReference>
<sequence length="435" mass="48614">MENREFRKQNSDMAGIEVSQTNYGAAKRFRLVLREQGNIREMGGEEMSIAVGITDSIFMNALDTGTSDIHLQPERDQLKIRYRQDGVLHDTGQLPTEQAQNVLARLKLAAGMRIDENREPQDGRIDMEYLGRRLSARVSCIPCLNGEKIVMRLLDPMAMKVDMTKLGMPPEVLHKWRRAVQMPYGLILVTGPTGSGKTSTLYASLHTLDSKQRNIVTVEDPIEYEYDKYIAQVQVTERMTFPKVMRTFLRQDPDVMLVGEMRDAESLGIGIQAGLTGHLVMSTLHTNNAVETIGRMVDMNAEPYLIAGVLVGILAQRLVRLNCPKCRQPYKPTEDEIDTLKFTAEELSTGRFGKGAGCQDCRGTGFKGRIGVFELVLGTPEFRAAIARGENFAELTAAARKQGYRTMLEDGRDKVMSGWTTPDEVIKAVFTQSVD</sequence>
<dbReference type="GO" id="GO:0016887">
    <property type="term" value="F:ATP hydrolysis activity"/>
    <property type="evidence" value="ECO:0007669"/>
    <property type="project" value="TreeGrafter"/>
</dbReference>
<dbReference type="OrthoDB" id="9804785at2"/>
<dbReference type="Pfam" id="PF00437">
    <property type="entry name" value="T2SSE"/>
    <property type="match status" value="1"/>
</dbReference>
<dbReference type="Proteomes" id="UP000027982">
    <property type="component" value="Chromosome"/>
</dbReference>
<dbReference type="STRING" id="661478.OP10G_3490"/>
<dbReference type="GO" id="GO:0005886">
    <property type="term" value="C:plasma membrane"/>
    <property type="evidence" value="ECO:0007669"/>
    <property type="project" value="TreeGrafter"/>
</dbReference>
<dbReference type="eggNOG" id="COG2804">
    <property type="taxonomic scope" value="Bacteria"/>
</dbReference>
<dbReference type="GO" id="GO:0005524">
    <property type="term" value="F:ATP binding"/>
    <property type="evidence" value="ECO:0007669"/>
    <property type="project" value="UniProtKB-KW"/>
</dbReference>
<reference evidence="5 6" key="1">
    <citation type="journal article" date="2014" name="PLoS ONE">
        <title>The first complete genome sequence of the class fimbriimonadia in the phylum armatimonadetes.</title>
        <authorList>
            <person name="Hu Z.Y."/>
            <person name="Wang Y.Z."/>
            <person name="Im W.T."/>
            <person name="Wang S.Y."/>
            <person name="Zhao G.P."/>
            <person name="Zheng H.J."/>
            <person name="Quan Z.X."/>
        </authorList>
    </citation>
    <scope>NUCLEOTIDE SEQUENCE [LARGE SCALE GENOMIC DNA]</scope>
    <source>
        <strain evidence="5">Gsoil 348</strain>
    </source>
</reference>
<gene>
    <name evidence="5" type="ORF">OP10G_3490</name>
</gene>
<keyword evidence="6" id="KW-1185">Reference proteome</keyword>
<keyword evidence="3" id="KW-0067">ATP-binding</keyword>
<organism evidence="5 6">
    <name type="scientific">Fimbriimonas ginsengisoli Gsoil 348</name>
    <dbReference type="NCBI Taxonomy" id="661478"/>
    <lineage>
        <taxon>Bacteria</taxon>
        <taxon>Bacillati</taxon>
        <taxon>Armatimonadota</taxon>
        <taxon>Fimbriimonadia</taxon>
        <taxon>Fimbriimonadales</taxon>
        <taxon>Fimbriimonadaceae</taxon>
        <taxon>Fimbriimonas</taxon>
    </lineage>
</organism>
<name>A0A068NTH7_FIMGI</name>
<comment type="similarity">
    <text evidence="1">Belongs to the GSP E family.</text>
</comment>
<dbReference type="HOGENOM" id="CLU_013446_2_2_0"/>
<proteinExistence type="inferred from homology"/>
<evidence type="ECO:0000313" key="6">
    <source>
        <dbReference type="Proteomes" id="UP000027982"/>
    </source>
</evidence>
<dbReference type="PANTHER" id="PTHR30258">
    <property type="entry name" value="TYPE II SECRETION SYSTEM PROTEIN GSPE-RELATED"/>
    <property type="match status" value="1"/>
</dbReference>
<evidence type="ECO:0000256" key="3">
    <source>
        <dbReference type="ARBA" id="ARBA00022840"/>
    </source>
</evidence>